<feature type="domain" description="DNA helicase Pif1-like DEAD-box helicase" evidence="3">
    <location>
        <begin position="2"/>
        <end position="128"/>
    </location>
</feature>
<protein>
    <recommendedName>
        <fullName evidence="1">ATP-dependent DNA helicase</fullName>
        <ecNumber evidence="1">5.6.2.3</ecNumber>
    </recommendedName>
</protein>
<evidence type="ECO:0000259" key="3">
    <source>
        <dbReference type="Pfam" id="PF05970"/>
    </source>
</evidence>
<evidence type="ECO:0000313" key="5">
    <source>
        <dbReference type="Proteomes" id="UP000037460"/>
    </source>
</evidence>
<dbReference type="GO" id="GO:0005524">
    <property type="term" value="F:ATP binding"/>
    <property type="evidence" value="ECO:0007669"/>
    <property type="project" value="UniProtKB-KW"/>
</dbReference>
<keyword evidence="1" id="KW-0227">DNA damage</keyword>
<reference evidence="5" key="1">
    <citation type="journal article" date="2015" name="PLoS Genet.">
        <title>Genome Sequence and Transcriptome Analyses of Chrysochromulina tobin: Metabolic Tools for Enhanced Algal Fitness in the Prominent Order Prymnesiales (Haptophyceae).</title>
        <authorList>
            <person name="Hovde B.T."/>
            <person name="Deodato C.R."/>
            <person name="Hunsperger H.M."/>
            <person name="Ryken S.A."/>
            <person name="Yost W."/>
            <person name="Jha R.K."/>
            <person name="Patterson J."/>
            <person name="Monnat R.J. Jr."/>
            <person name="Barlow S.B."/>
            <person name="Starkenburg S.R."/>
            <person name="Cattolico R.A."/>
        </authorList>
    </citation>
    <scope>NUCLEOTIDE SEQUENCE</scope>
    <source>
        <strain evidence="5">CCMP291</strain>
    </source>
</reference>
<gene>
    <name evidence="4" type="ORF">Ctob_011276</name>
</gene>
<dbReference type="Proteomes" id="UP000037460">
    <property type="component" value="Unassembled WGS sequence"/>
</dbReference>
<dbReference type="SUPFAM" id="SSF52540">
    <property type="entry name" value="P-loop containing nucleoside triphosphate hydrolases"/>
    <property type="match status" value="2"/>
</dbReference>
<feature type="region of interest" description="Disordered" evidence="2">
    <location>
        <begin position="146"/>
        <end position="168"/>
    </location>
</feature>
<dbReference type="Pfam" id="PF05970">
    <property type="entry name" value="PIF1"/>
    <property type="match status" value="1"/>
</dbReference>
<feature type="compositionally biased region" description="Basic and acidic residues" evidence="2">
    <location>
        <begin position="146"/>
        <end position="156"/>
    </location>
</feature>
<dbReference type="InterPro" id="IPR010285">
    <property type="entry name" value="DNA_helicase_pif1-like_DEAD"/>
</dbReference>
<dbReference type="Gene3D" id="3.40.50.300">
    <property type="entry name" value="P-loop containing nucleotide triphosphate hydrolases"/>
    <property type="match status" value="1"/>
</dbReference>
<dbReference type="InterPro" id="IPR027417">
    <property type="entry name" value="P-loop_NTPase"/>
</dbReference>
<dbReference type="GO" id="GO:0043139">
    <property type="term" value="F:5'-3' DNA helicase activity"/>
    <property type="evidence" value="ECO:0007669"/>
    <property type="project" value="UniProtKB-EC"/>
</dbReference>
<proteinExistence type="inferred from homology"/>
<dbReference type="PANTHER" id="PTHR47642">
    <property type="entry name" value="ATP-DEPENDENT DNA HELICASE"/>
    <property type="match status" value="1"/>
</dbReference>
<dbReference type="EMBL" id="JWZX01001169">
    <property type="protein sequence ID" value="KOO34587.1"/>
    <property type="molecule type" value="Genomic_DNA"/>
</dbReference>
<keyword evidence="1" id="KW-0233">DNA recombination</keyword>
<dbReference type="GO" id="GO:0016887">
    <property type="term" value="F:ATP hydrolysis activity"/>
    <property type="evidence" value="ECO:0007669"/>
    <property type="project" value="RHEA"/>
</dbReference>
<keyword evidence="1" id="KW-0067">ATP-binding</keyword>
<keyword evidence="5" id="KW-1185">Reference proteome</keyword>
<accession>A0A0M0K7M7</accession>
<dbReference type="EC" id="5.6.2.3" evidence="1"/>
<comment type="catalytic activity">
    <reaction evidence="1">
        <text>ATP + H2O = ADP + phosphate + H(+)</text>
        <dbReference type="Rhea" id="RHEA:13065"/>
        <dbReference type="ChEBI" id="CHEBI:15377"/>
        <dbReference type="ChEBI" id="CHEBI:15378"/>
        <dbReference type="ChEBI" id="CHEBI:30616"/>
        <dbReference type="ChEBI" id="CHEBI:43474"/>
        <dbReference type="ChEBI" id="CHEBI:456216"/>
        <dbReference type="EC" id="5.6.2.3"/>
    </reaction>
</comment>
<evidence type="ECO:0000256" key="2">
    <source>
        <dbReference type="SAM" id="MobiDB-lite"/>
    </source>
</evidence>
<keyword evidence="1" id="KW-0547">Nucleotide-binding</keyword>
<evidence type="ECO:0000256" key="1">
    <source>
        <dbReference type="RuleBase" id="RU363044"/>
    </source>
</evidence>
<dbReference type="InterPro" id="IPR051055">
    <property type="entry name" value="PIF1_helicase"/>
</dbReference>
<organism evidence="4 5">
    <name type="scientific">Chrysochromulina tobinii</name>
    <dbReference type="NCBI Taxonomy" id="1460289"/>
    <lineage>
        <taxon>Eukaryota</taxon>
        <taxon>Haptista</taxon>
        <taxon>Haptophyta</taxon>
        <taxon>Prymnesiophyceae</taxon>
        <taxon>Prymnesiales</taxon>
        <taxon>Chrysochromulinaceae</taxon>
        <taxon>Chrysochromulina</taxon>
    </lineage>
</organism>
<keyword evidence="1" id="KW-0378">Hydrolase</keyword>
<comment type="caution">
    <text evidence="4">The sequence shown here is derived from an EMBL/GenBank/DDBJ whole genome shotgun (WGS) entry which is preliminary data.</text>
</comment>
<dbReference type="GO" id="GO:0006310">
    <property type="term" value="P:DNA recombination"/>
    <property type="evidence" value="ECO:0007669"/>
    <property type="project" value="UniProtKB-KW"/>
</dbReference>
<sequence>MNLFLTGGPGTGKSFTLRKIISALKQRYSDAGVLVAAPTGVAALIAEGQTLHSKPGPGVPKGTTEAFGNMRSKSSTDFWRRVRVLVVDEVSMVDAEFLDWYMASVPSGVQLIFCGDFNQLPPVPDKQGSMGHVEHLENCIRAARRKDNNETREQAGRADPAVDDPGLTNGGWLDMSKNTPFGLREVTGKFAFQSICWREARLVVHHLTTVHRTKEPILLDALTDLRAGLANSARVAELVRRTQRPLPRRDGVEPTILYPKKGSVQRENVVKLEQCDAGSAVQYSAYDTVEKSQDAPPWVTADELYQDAFFRDDCQATKELELRLGAQVMLLRNEINAADDPTIRTPGGGRLVNGSRGVIIGFDYA</sequence>
<dbReference type="GO" id="GO:0000723">
    <property type="term" value="P:telomere maintenance"/>
    <property type="evidence" value="ECO:0007669"/>
    <property type="project" value="InterPro"/>
</dbReference>
<dbReference type="GO" id="GO:0006281">
    <property type="term" value="P:DNA repair"/>
    <property type="evidence" value="ECO:0007669"/>
    <property type="project" value="UniProtKB-KW"/>
</dbReference>
<dbReference type="OrthoDB" id="45140at2759"/>
<comment type="cofactor">
    <cofactor evidence="1">
        <name>Mg(2+)</name>
        <dbReference type="ChEBI" id="CHEBI:18420"/>
    </cofactor>
</comment>
<name>A0A0M0K7M7_9EUKA</name>
<evidence type="ECO:0000313" key="4">
    <source>
        <dbReference type="EMBL" id="KOO34587.1"/>
    </source>
</evidence>
<keyword evidence="1" id="KW-0234">DNA repair</keyword>
<dbReference type="AlphaFoldDB" id="A0A0M0K7M7"/>
<keyword evidence="1 4" id="KW-0347">Helicase</keyword>
<comment type="similarity">
    <text evidence="1">Belongs to the helicase family.</text>
</comment>